<feature type="compositionally biased region" description="Polar residues" evidence="11">
    <location>
        <begin position="668"/>
        <end position="680"/>
    </location>
</feature>
<keyword evidence="4 12" id="KW-0812">Transmembrane</keyword>
<evidence type="ECO:0000256" key="6">
    <source>
        <dbReference type="ARBA" id="ARBA00022824"/>
    </source>
</evidence>
<feature type="domain" description="C2" evidence="13">
    <location>
        <begin position="487"/>
        <end position="612"/>
    </location>
</feature>
<dbReference type="GO" id="GO:0006869">
    <property type="term" value="P:lipid transport"/>
    <property type="evidence" value="ECO:0007669"/>
    <property type="project" value="UniProtKB-KW"/>
</dbReference>
<keyword evidence="2" id="KW-0813">Transport</keyword>
<evidence type="ECO:0000256" key="12">
    <source>
        <dbReference type="SAM" id="Phobius"/>
    </source>
</evidence>
<dbReference type="CDD" id="cd04052">
    <property type="entry name" value="C2B_Tricalbin-like"/>
    <property type="match status" value="1"/>
</dbReference>
<evidence type="ECO:0000256" key="1">
    <source>
        <dbReference type="ARBA" id="ARBA00004586"/>
    </source>
</evidence>
<proteinExistence type="predicted"/>
<feature type="compositionally biased region" description="Basic and acidic residues" evidence="11">
    <location>
        <begin position="69"/>
        <end position="78"/>
    </location>
</feature>
<reference evidence="16" key="2">
    <citation type="submission" date="2015-01" db="EMBL/GenBank/DDBJ databases">
        <title>Evolutionary Origins and Diversification of the Mycorrhizal Mutualists.</title>
        <authorList>
            <consortium name="DOE Joint Genome Institute"/>
            <consortium name="Mycorrhizal Genomics Consortium"/>
            <person name="Kohler A."/>
            <person name="Kuo A."/>
            <person name="Nagy L.G."/>
            <person name="Floudas D."/>
            <person name="Copeland A."/>
            <person name="Barry K.W."/>
            <person name="Cichocki N."/>
            <person name="Veneault-Fourrey C."/>
            <person name="LaButti K."/>
            <person name="Lindquist E.A."/>
            <person name="Lipzen A."/>
            <person name="Lundell T."/>
            <person name="Morin E."/>
            <person name="Murat C."/>
            <person name="Riley R."/>
            <person name="Ohm R."/>
            <person name="Sun H."/>
            <person name="Tunlid A."/>
            <person name="Henrissat B."/>
            <person name="Grigoriev I.V."/>
            <person name="Hibbett D.S."/>
            <person name="Martin F."/>
        </authorList>
    </citation>
    <scope>NUCLEOTIDE SEQUENCE [LARGE SCALE GENOMIC DNA]</scope>
    <source>
        <strain evidence="16">F 1598</strain>
    </source>
</reference>
<dbReference type="CDD" id="cd21676">
    <property type="entry name" value="SMP_Mug190"/>
    <property type="match status" value="1"/>
</dbReference>
<feature type="domain" description="SMP-LTD" evidence="14">
    <location>
        <begin position="258"/>
        <end position="489"/>
    </location>
</feature>
<dbReference type="OrthoDB" id="419768at2759"/>
<evidence type="ECO:0000259" key="13">
    <source>
        <dbReference type="PROSITE" id="PS50004"/>
    </source>
</evidence>
<dbReference type="STRING" id="765440.A0A0C3FXC3"/>
<dbReference type="InParanoid" id="A0A0C3FXC3"/>
<feature type="compositionally biased region" description="Basic and acidic residues" evidence="11">
    <location>
        <begin position="1026"/>
        <end position="1047"/>
    </location>
</feature>
<keyword evidence="7 12" id="KW-1133">Transmembrane helix</keyword>
<dbReference type="EMBL" id="KN832988">
    <property type="protein sequence ID" value="KIM84194.1"/>
    <property type="molecule type" value="Genomic_DNA"/>
</dbReference>
<evidence type="ECO:0000256" key="2">
    <source>
        <dbReference type="ARBA" id="ARBA00022448"/>
    </source>
</evidence>
<feature type="transmembrane region" description="Helical" evidence="12">
    <location>
        <begin position="210"/>
        <end position="231"/>
    </location>
</feature>
<evidence type="ECO:0008006" key="17">
    <source>
        <dbReference type="Google" id="ProtNLM"/>
    </source>
</evidence>
<dbReference type="Pfam" id="PF00168">
    <property type="entry name" value="C2"/>
    <property type="match status" value="2"/>
</dbReference>
<keyword evidence="3" id="KW-0597">Phosphoprotein</keyword>
<keyword evidence="9" id="KW-0446">Lipid-binding</keyword>
<dbReference type="CDD" id="cd04041">
    <property type="entry name" value="C2A_fungal"/>
    <property type="match status" value="1"/>
</dbReference>
<name>A0A0C3FXC3_PILCF</name>
<feature type="transmembrane region" description="Helical" evidence="12">
    <location>
        <begin position="186"/>
        <end position="204"/>
    </location>
</feature>
<dbReference type="SMART" id="SM00239">
    <property type="entry name" value="C2"/>
    <property type="match status" value="2"/>
</dbReference>
<dbReference type="PROSITE" id="PS50004">
    <property type="entry name" value="C2"/>
    <property type="match status" value="2"/>
</dbReference>
<accession>A0A0C3FXC3</accession>
<dbReference type="Gene3D" id="2.60.40.150">
    <property type="entry name" value="C2 domain"/>
    <property type="match status" value="2"/>
</dbReference>
<dbReference type="PROSITE" id="PS51847">
    <property type="entry name" value="SMP"/>
    <property type="match status" value="1"/>
</dbReference>
<dbReference type="PANTHER" id="PTHR47348">
    <property type="entry name" value="MEIOTICALLY UP-REGULATED GENE 190 PROTEIN"/>
    <property type="match status" value="1"/>
</dbReference>
<dbReference type="InterPro" id="IPR037767">
    <property type="entry name" value="C2A_Mug190-like"/>
</dbReference>
<dbReference type="Proteomes" id="UP000054166">
    <property type="component" value="Unassembled WGS sequence"/>
</dbReference>
<feature type="compositionally biased region" description="Basic and acidic residues" evidence="11">
    <location>
        <begin position="23"/>
        <end position="38"/>
    </location>
</feature>
<dbReference type="GO" id="GO:0008289">
    <property type="term" value="F:lipid binding"/>
    <property type="evidence" value="ECO:0007669"/>
    <property type="project" value="UniProtKB-KW"/>
</dbReference>
<evidence type="ECO:0000256" key="10">
    <source>
        <dbReference type="ARBA" id="ARBA00023136"/>
    </source>
</evidence>
<evidence type="ECO:0000259" key="14">
    <source>
        <dbReference type="PROSITE" id="PS51847"/>
    </source>
</evidence>
<dbReference type="SUPFAM" id="SSF49562">
    <property type="entry name" value="C2 domain (Calcium/lipid-binding domain, CaLB)"/>
    <property type="match status" value="2"/>
</dbReference>
<evidence type="ECO:0000256" key="3">
    <source>
        <dbReference type="ARBA" id="ARBA00022553"/>
    </source>
</evidence>
<feature type="compositionally biased region" description="Basic and acidic residues" evidence="11">
    <location>
        <begin position="113"/>
        <end position="128"/>
    </location>
</feature>
<evidence type="ECO:0000313" key="16">
    <source>
        <dbReference type="Proteomes" id="UP000054166"/>
    </source>
</evidence>
<dbReference type="HOGENOM" id="CLU_002125_3_0_1"/>
<evidence type="ECO:0000256" key="7">
    <source>
        <dbReference type="ARBA" id="ARBA00022989"/>
    </source>
</evidence>
<evidence type="ECO:0000313" key="15">
    <source>
        <dbReference type="EMBL" id="KIM84194.1"/>
    </source>
</evidence>
<keyword evidence="5" id="KW-0677">Repeat</keyword>
<keyword evidence="16" id="KW-1185">Reference proteome</keyword>
<dbReference type="GO" id="GO:0061817">
    <property type="term" value="P:endoplasmic reticulum-plasma membrane tethering"/>
    <property type="evidence" value="ECO:0007669"/>
    <property type="project" value="InterPro"/>
</dbReference>
<dbReference type="GO" id="GO:0005789">
    <property type="term" value="C:endoplasmic reticulum membrane"/>
    <property type="evidence" value="ECO:0007669"/>
    <property type="project" value="UniProtKB-SubCell"/>
</dbReference>
<dbReference type="InterPro" id="IPR035892">
    <property type="entry name" value="C2_domain_sf"/>
</dbReference>
<evidence type="ECO:0000256" key="11">
    <source>
        <dbReference type="SAM" id="MobiDB-lite"/>
    </source>
</evidence>
<sequence length="1097" mass="121548">MSHRLGEGYSGRNPVPTVANFLKLKENDHDSPNSHDGDAINFDRSLPPTPAAISDSKFDDTGDGSKNGGDGKTEKDRILAQSKKRTPLEQARANRHDDTVVNDPTTAAPVHIENSKPDGDPNLFKKLDPANFNHQGPALNPPSSPQPSSYHISSNAAKTTNILLQQFPAPVGENLVVGIQSRLRQLEFGVMGAMALVWFLFAFGGGKLAFSLRTVMLSTVTFGVVTAIHFVERQILRNISEVRMHMERQRGENHSPPTPESVEWLNSILATVWPLIPPDIFTSVTDLIEDVMQASLPKFVTAVRIADLAQGRNPLRIVAMRGLPDQQGRRLKNGDDWIDLGKNVGKDLTQEQEQADQAGDFVNMEVSLAYMAVPKREGQAIHADNARLMVEFFVGLAGWTRIPIPIWIEISGVVATARLRIQMVEQMPFVRNCTVTLMGTPYVDVSAVPLSRALPNVLDLPLISGFVQSSIAAVCQMYTAPKSITMNLAQLLLGDGTKKDTAAIGVLMVTIHHATELASADSNGKSDPYVVAAWHKFGKPLYSTRVMVSDLNPVWEETFFLPVTMDEITSEEKLSIQLWDSDARSADDVLGRVEIDLLELMKTKSKMIRRADKLRGFEEAETMPGEVHWSCGYYPKVSLEKSMKEQADQARVSAGSAEKSKPDMQPTPVDSSVEAQSLDTPPNPKYHSGIFSIIISNINNLENQNIMGRTGKSMKHVAGRPGQPTAEDTELEEHADLPNSYCEILINDDLIYRTRTKQMTSAPYFAAGTERFLRDYRSTVVRVAVRDARLREHDALLGVVTLHLGDLFKTQSQVTRLFSLQDGVGFGRVNISLLFKGVCLELPPSLHGWETGTVEVLSDIRATGLDSSFASKPLVLRTTDDVEKLPRSSASLDGGDIVWALGKGENEERRLPVYHRFASALVFDIGGTNPDAVAILWLQDIVDDEVREVRLDIMKGKHLQQLSQCYISECTKTSHPFEVVGQLRFKVRFDPGLDEEHERLATDQKKQHSYDVYMAAEGMNAQLAEAREGRAEDDPKTKREKQLEQRDLHRRGRGVMQIKPMRTVKWIGDGIKNKTSTIKGKLTPSLTAQQPDVEAEV</sequence>
<dbReference type="AlphaFoldDB" id="A0A0C3FXC3"/>
<dbReference type="InterPro" id="IPR000008">
    <property type="entry name" value="C2_dom"/>
</dbReference>
<dbReference type="InterPro" id="IPR031468">
    <property type="entry name" value="SMP_LBD"/>
</dbReference>
<organism evidence="15 16">
    <name type="scientific">Piloderma croceum (strain F 1598)</name>
    <dbReference type="NCBI Taxonomy" id="765440"/>
    <lineage>
        <taxon>Eukaryota</taxon>
        <taxon>Fungi</taxon>
        <taxon>Dikarya</taxon>
        <taxon>Basidiomycota</taxon>
        <taxon>Agaricomycotina</taxon>
        <taxon>Agaricomycetes</taxon>
        <taxon>Agaricomycetidae</taxon>
        <taxon>Atheliales</taxon>
        <taxon>Atheliaceae</taxon>
        <taxon>Piloderma</taxon>
    </lineage>
</organism>
<dbReference type="PANTHER" id="PTHR47348:SF3">
    <property type="entry name" value="MEIOTICALLY UP-REGULATED GENE 190 PROTEIN"/>
    <property type="match status" value="1"/>
</dbReference>
<dbReference type="InterPro" id="IPR037765">
    <property type="entry name" value="C2B_Tricalbin"/>
</dbReference>
<evidence type="ECO:0000256" key="9">
    <source>
        <dbReference type="ARBA" id="ARBA00023121"/>
    </source>
</evidence>
<evidence type="ECO:0000256" key="4">
    <source>
        <dbReference type="ARBA" id="ARBA00022692"/>
    </source>
</evidence>
<evidence type="ECO:0000256" key="8">
    <source>
        <dbReference type="ARBA" id="ARBA00023055"/>
    </source>
</evidence>
<gene>
    <name evidence="15" type="ORF">PILCRDRAFT_818524</name>
</gene>
<comment type="subcellular location">
    <subcellularLocation>
        <location evidence="1">Endoplasmic reticulum membrane</location>
    </subcellularLocation>
</comment>
<protein>
    <recommendedName>
        <fullName evidence="17">C2 domain-containing protein</fullName>
    </recommendedName>
</protein>
<feature type="domain" description="C2" evidence="13">
    <location>
        <begin position="672"/>
        <end position="818"/>
    </location>
</feature>
<keyword evidence="8" id="KW-0445">Lipid transport</keyword>
<evidence type="ECO:0000256" key="5">
    <source>
        <dbReference type="ARBA" id="ARBA00022737"/>
    </source>
</evidence>
<reference evidence="15 16" key="1">
    <citation type="submission" date="2014-04" db="EMBL/GenBank/DDBJ databases">
        <authorList>
            <consortium name="DOE Joint Genome Institute"/>
            <person name="Kuo A."/>
            <person name="Tarkka M."/>
            <person name="Buscot F."/>
            <person name="Kohler A."/>
            <person name="Nagy L.G."/>
            <person name="Floudas D."/>
            <person name="Copeland A."/>
            <person name="Barry K.W."/>
            <person name="Cichocki N."/>
            <person name="Veneault-Fourrey C."/>
            <person name="LaButti K."/>
            <person name="Lindquist E.A."/>
            <person name="Lipzen A."/>
            <person name="Lundell T."/>
            <person name="Morin E."/>
            <person name="Murat C."/>
            <person name="Sun H."/>
            <person name="Tunlid A."/>
            <person name="Henrissat B."/>
            <person name="Grigoriev I.V."/>
            <person name="Hibbett D.S."/>
            <person name="Martin F."/>
            <person name="Nordberg H.P."/>
            <person name="Cantor M.N."/>
            <person name="Hua S.X."/>
        </authorList>
    </citation>
    <scope>NUCLEOTIDE SEQUENCE [LARGE SCALE GENOMIC DNA]</scope>
    <source>
        <strain evidence="15 16">F 1598</strain>
    </source>
</reference>
<feature type="region of interest" description="Disordered" evidence="11">
    <location>
        <begin position="1026"/>
        <end position="1053"/>
    </location>
</feature>
<feature type="region of interest" description="Disordered" evidence="11">
    <location>
        <begin position="644"/>
        <end position="683"/>
    </location>
</feature>
<keyword evidence="6" id="KW-0256">Endoplasmic reticulum</keyword>
<dbReference type="Pfam" id="PF25669">
    <property type="entry name" value="SMP_MUG190-like"/>
    <property type="match status" value="1"/>
</dbReference>
<keyword evidence="10 12" id="KW-0472">Membrane</keyword>
<dbReference type="InterPro" id="IPR057349">
    <property type="entry name" value="C2_Mug190_3rd"/>
</dbReference>
<dbReference type="Pfam" id="PF25331">
    <property type="entry name" value="C2_Mug190_3rd"/>
    <property type="match status" value="1"/>
</dbReference>
<feature type="region of interest" description="Disordered" evidence="11">
    <location>
        <begin position="1"/>
        <end position="152"/>
    </location>
</feature>